<feature type="domain" description="DUF1583" evidence="5">
    <location>
        <begin position="1296"/>
        <end position="1530"/>
    </location>
</feature>
<dbReference type="SUPFAM" id="SSF82171">
    <property type="entry name" value="DPP6 N-terminal domain-like"/>
    <property type="match status" value="1"/>
</dbReference>
<feature type="domain" description="DUF1581" evidence="4">
    <location>
        <begin position="1038"/>
        <end position="1121"/>
    </location>
</feature>
<feature type="domain" description="DUF1581" evidence="4">
    <location>
        <begin position="406"/>
        <end position="476"/>
    </location>
</feature>
<feature type="region of interest" description="Disordered" evidence="2">
    <location>
        <begin position="943"/>
        <end position="964"/>
    </location>
</feature>
<gene>
    <name evidence="7" type="ORF">K239x_49510</name>
</gene>
<feature type="domain" description="DUF1583" evidence="6">
    <location>
        <begin position="1141"/>
        <end position="1289"/>
    </location>
</feature>
<evidence type="ECO:0000259" key="5">
    <source>
        <dbReference type="Pfam" id="PF07622"/>
    </source>
</evidence>
<evidence type="ECO:0000256" key="3">
    <source>
        <dbReference type="SAM" id="SignalP"/>
    </source>
</evidence>
<evidence type="ECO:0000256" key="1">
    <source>
        <dbReference type="ARBA" id="ARBA00009820"/>
    </source>
</evidence>
<dbReference type="PANTHER" id="PTHR36842">
    <property type="entry name" value="PROTEIN TOLB HOMOLOG"/>
    <property type="match status" value="1"/>
</dbReference>
<evidence type="ECO:0000259" key="4">
    <source>
        <dbReference type="Pfam" id="PF07619"/>
    </source>
</evidence>
<dbReference type="Pfam" id="PF07676">
    <property type="entry name" value="PD40"/>
    <property type="match status" value="1"/>
</dbReference>
<dbReference type="Pfam" id="PF07619">
    <property type="entry name" value="DUF1581"/>
    <property type="match status" value="2"/>
</dbReference>
<dbReference type="InterPro" id="IPR011475">
    <property type="entry name" value="DUF1583"/>
</dbReference>
<dbReference type="Gene3D" id="2.120.10.30">
    <property type="entry name" value="TolB, C-terminal domain"/>
    <property type="match status" value="1"/>
</dbReference>
<evidence type="ECO:0000259" key="6">
    <source>
        <dbReference type="Pfam" id="PF20407"/>
    </source>
</evidence>
<dbReference type="EMBL" id="CP036526">
    <property type="protein sequence ID" value="QDT12936.1"/>
    <property type="molecule type" value="Genomic_DNA"/>
</dbReference>
<dbReference type="InterPro" id="IPR015943">
    <property type="entry name" value="WD40/YVTN_repeat-like_dom_sf"/>
</dbReference>
<name>A0A517P0N7_9BACT</name>
<dbReference type="Proteomes" id="UP000319817">
    <property type="component" value="Chromosome"/>
</dbReference>
<dbReference type="InterPro" id="IPR046518">
    <property type="entry name" value="DUF1583_N"/>
</dbReference>
<accession>A0A517P0N7</accession>
<keyword evidence="3" id="KW-0732">Signal</keyword>
<evidence type="ECO:0000256" key="2">
    <source>
        <dbReference type="SAM" id="MobiDB-lite"/>
    </source>
</evidence>
<dbReference type="InterPro" id="IPR011042">
    <property type="entry name" value="6-blade_b-propeller_TolB-like"/>
</dbReference>
<dbReference type="Pfam" id="PF20407">
    <property type="entry name" value="DUF1583_N"/>
    <property type="match status" value="2"/>
</dbReference>
<dbReference type="Gene3D" id="2.130.10.10">
    <property type="entry name" value="YVTN repeat-like/Quinoprotein amine dehydrogenase"/>
    <property type="match status" value="1"/>
</dbReference>
<feature type="chain" id="PRO_5022152239" evidence="3">
    <location>
        <begin position="27"/>
        <end position="1805"/>
    </location>
</feature>
<reference evidence="7 8" key="1">
    <citation type="submission" date="2019-02" db="EMBL/GenBank/DDBJ databases">
        <title>Deep-cultivation of Planctomycetes and their phenomic and genomic characterization uncovers novel biology.</title>
        <authorList>
            <person name="Wiegand S."/>
            <person name="Jogler M."/>
            <person name="Boedeker C."/>
            <person name="Pinto D."/>
            <person name="Vollmers J."/>
            <person name="Rivas-Marin E."/>
            <person name="Kohn T."/>
            <person name="Peeters S.H."/>
            <person name="Heuer A."/>
            <person name="Rast P."/>
            <person name="Oberbeckmann S."/>
            <person name="Bunk B."/>
            <person name="Jeske O."/>
            <person name="Meyerdierks A."/>
            <person name="Storesund J.E."/>
            <person name="Kallscheuer N."/>
            <person name="Luecker S."/>
            <person name="Lage O.M."/>
            <person name="Pohl T."/>
            <person name="Merkel B.J."/>
            <person name="Hornburger P."/>
            <person name="Mueller R.-W."/>
            <person name="Bruemmer F."/>
            <person name="Labrenz M."/>
            <person name="Spormann A.M."/>
            <person name="Op den Camp H."/>
            <person name="Overmann J."/>
            <person name="Amann R."/>
            <person name="Jetten M.S.M."/>
            <person name="Mascher T."/>
            <person name="Medema M.H."/>
            <person name="Devos D.P."/>
            <person name="Kaster A.-K."/>
            <person name="Ovreas L."/>
            <person name="Rohde M."/>
            <person name="Galperin M.Y."/>
            <person name="Jogler C."/>
        </authorList>
    </citation>
    <scope>NUCLEOTIDE SEQUENCE [LARGE SCALE GENOMIC DNA]</scope>
    <source>
        <strain evidence="7 8">K23_9</strain>
    </source>
</reference>
<feature type="signal peptide" evidence="3">
    <location>
        <begin position="1"/>
        <end position="26"/>
    </location>
</feature>
<evidence type="ECO:0000313" key="7">
    <source>
        <dbReference type="EMBL" id="QDT12936.1"/>
    </source>
</evidence>
<proteinExistence type="inferred from homology"/>
<dbReference type="Pfam" id="PF07622">
    <property type="entry name" value="DUF1583"/>
    <property type="match status" value="1"/>
</dbReference>
<organism evidence="7 8">
    <name type="scientific">Stieleria marina</name>
    <dbReference type="NCBI Taxonomy" id="1930275"/>
    <lineage>
        <taxon>Bacteria</taxon>
        <taxon>Pseudomonadati</taxon>
        <taxon>Planctomycetota</taxon>
        <taxon>Planctomycetia</taxon>
        <taxon>Pirellulales</taxon>
        <taxon>Pirellulaceae</taxon>
        <taxon>Stieleria</taxon>
    </lineage>
</organism>
<feature type="domain" description="DUF1583" evidence="6">
    <location>
        <begin position="535"/>
        <end position="675"/>
    </location>
</feature>
<protein>
    <submittedName>
        <fullName evidence="7">Translocation protein TolB</fullName>
    </submittedName>
</protein>
<dbReference type="OrthoDB" id="269409at2"/>
<dbReference type="RefSeq" id="WP_145420751.1">
    <property type="nucleotide sequence ID" value="NZ_CP036526.1"/>
</dbReference>
<evidence type="ECO:0000313" key="8">
    <source>
        <dbReference type="Proteomes" id="UP000319817"/>
    </source>
</evidence>
<keyword evidence="8" id="KW-1185">Reference proteome</keyword>
<comment type="similarity">
    <text evidence="1">Belongs to the TolB family.</text>
</comment>
<sequence precursor="true">MKRSSKSSLRPGLLAAAFVVITSMIAIDPTSHAQESIDAQTPIGVRVIDAVNKKDLESALTTLAIVSDENLSLDAILEQRVPAAAAAVHRLMVIQSSDQRYDALLDWSMPNDDHANVRVLAVPVPVDAPPKVFAREIGQRPKDETFQVADIAGIQGIFCSGWMLAEAADDLGRLNRLITQLQTLSDNKVVGSDALLHLAIAKSTRTDVKPLQAALNLHSKNFPKAIGQAELVVAAVAAAASSRSATGESALATLAALDKTDSPARSFLRTVKALATQNYFGKRPPTELYQQDFRYWHGVTGGASADRDLGAPHALWLTHENHLLHAAGGRENTLFFRYPLAGEFEFVAETQGGGAVGTDGGIAYGGLHFEANGASNQLQIFDAGAQNQKHIFCPFVRSETTPTFHRVSIRGKDGKLAMEANFHPMWTFDKASQSSPWLGLRSRGKNRPVFRNLTLSGSPTIPRSVALIGDNQLRGWLPGISGETIMSVFPIDEASDVTQENDTAKAADVDQTADWSVDAGVLTGRSSEAKDTAKPSWLRYERPLLKSEAITYQFKHGDGEVAVHPTLGRMAFLLLKDGVRVRWMTDHNKDWTGLAPDHQLLEPLSRRGPRPLPLKVNDWNDVRVAHTGDFVDISLNGKLIYHRKLDFEGDKQFGFYRPQRVEVQIRDAKLSGDWPLELPKGCFDDLLQLADATNSAASAKAANRSIGKQVVASQAMGFRRELSSVTESERYDRLVQWVLPCETREGFHYDFRLTGFLMPTNASLTQQADPAFQNWGPKHSKAENLFSPACDLVRMAASKGKLDEIQDLIDKFNTYDNHLLVWQKRAMQCLVACQRNQLTQAEQSLSDLGKMKSKRPSIDAEFLVASTAAQRFPQSLVVLDYLSGVLARRVKQADTRSSLGFKTQLLSLALDIQQLHADDTDDANRSDESPGQLIASDISFANTQSEGRTASRWRSARNGETHHVAGHDHERLYFPAPLTGNYTIEADLGPWSSTTVAHLGETIKPDKQQFGLAKLGQQLREIKMTPPLVEPKHWVRYRQELRSDLSSVFLNGRLVYERHRSQTDDPWLAFQGWWKGTAKFRDFQITGDALVPDQVSMSASLDLIGWTPYFGRSYNKHLPNWTTENENQINVIAGHRAKIARGCHAERLLRYHRPFVEDGDVEFDFFYRVDQTTASPALGRLAFLFQPEGVQEHWVTDGKYERTLARPEPSTSFDQDPKRRIPLPLLDNAWNQARLSVHDQTLSVFVNGQLVHERPIPSGLGRKFGLFYFADCSDLRVRDVKMRGDWPKELASLSSFANPIVESLDKHRESLPTVFQQALNRPAGVARYFAPVNGLASGQTRDTTRGREVVAFASQKWSQMAFTTKLAIQGDFDVAVGFEELDVPVSARDAGPRLIVTLNDELSRQLVVAIGNHANNSAVLRCGVTMIYPDGTPRYKNEKVVDESTSGRMRIVRQGDQAYFLFAQGDSPIFRLIAEYKVSTADVSLNDIQMMLINSQSKGACSVSWTDIKIHAQSIMQSDSPTDRLRSIAVLDLESAVTERIAQGNAELHHMGSPKWSADQKFLAYDRSSGSTTDSRLLVYDVANREETDIGFGSMPNFSADGKYIAFSAYRQGVGIMNADGSDRRIIDSGGWGIQWSPDPDVLSYAKGSNIMLWDVGTGKSKPLLTGAAAKQYRWFHWNMCWSRDGRKIVFKGTRTDGNGEDIAVASLDQSDRIQVLRKADRLAVEFSWTSDNRSVLVADSPVKGEQANLWKLPLDDRKDPESLILPDVGGKVFGAVWSPDAKKLALVVAPESKMVPLNADSVTQ</sequence>
<dbReference type="InterPro" id="IPR022660">
    <property type="entry name" value="DUF1581"/>
</dbReference>
<dbReference type="InterPro" id="IPR011659">
    <property type="entry name" value="WD40"/>
</dbReference>